<dbReference type="EMBL" id="BAABJZ010000072">
    <property type="protein sequence ID" value="GAA4887749.1"/>
    <property type="molecule type" value="Genomic_DNA"/>
</dbReference>
<dbReference type="InterPro" id="IPR009197">
    <property type="entry name" value="MlrC"/>
</dbReference>
<dbReference type="InterPro" id="IPR010799">
    <property type="entry name" value="MlrC_C"/>
</dbReference>
<keyword evidence="5" id="KW-1185">Reference proteome</keyword>
<dbReference type="Proteomes" id="UP001499988">
    <property type="component" value="Unassembled WGS sequence"/>
</dbReference>
<protein>
    <recommendedName>
        <fullName evidence="1">Microcystinase C</fullName>
        <shortName evidence="1">MlrC</shortName>
    </recommendedName>
</protein>
<evidence type="ECO:0000259" key="2">
    <source>
        <dbReference type="Pfam" id="PF07171"/>
    </source>
</evidence>
<gene>
    <name evidence="4" type="ORF">GCM10023333_21470</name>
</gene>
<evidence type="ECO:0000313" key="4">
    <source>
        <dbReference type="EMBL" id="GAA4887749.1"/>
    </source>
</evidence>
<evidence type="ECO:0000256" key="1">
    <source>
        <dbReference type="PIRNR" id="PIRNR012702"/>
    </source>
</evidence>
<evidence type="ECO:0000259" key="3">
    <source>
        <dbReference type="Pfam" id="PF07364"/>
    </source>
</evidence>
<feature type="domain" description="Microcystin LR degradation protein MlrC C-terminal" evidence="2">
    <location>
        <begin position="301"/>
        <end position="481"/>
    </location>
</feature>
<sequence>MKFVFAHMNQETHTFLPEPSKLTDFNPKGDRGPFEDAEALAVSRAVNGGVAAYIDIAERIGAEYTVPLSAFAIPLGSAEDAAFDYMCDKIVAAVKEGCDAVMLDLHGSMAAQSYPDAEGELLKRIRAVAPDMPIAVALDFHCTMTDAIVDNSTVISIYRTTPHIDMYETAQRAGEMLLKSMNGEVEPVMVARRIPLMGSLECMGNNDQPMKSILDELKQIEAEDEDILVAGLSGGHPFTDVGPGGMTAVMVTNNRPDKGIAAAERLLGLGWEHREDLIYKAAPIEETLAYAKSLSEGPIILADCGDNMTSGGLASDMTVLKTVLEMGFEDLIAGPFHCPISSKILFEAGVGSEVTVEVGGRQDVPLMNYKTDPLKLTGVVTAVTEAPITLVGPMATGMQFGIGRSAVLSIGSVDIFVTEQRMEGIEPGVFRHVGVDPAKKKYTLIKSRQHYKAAYGPMAKEMMWVCGPGPVNPNFQVLPFVHVDRPMFPLDEDARFEVTKLSAH</sequence>
<dbReference type="InterPro" id="IPR015995">
    <property type="entry name" value="MlrC_N"/>
</dbReference>
<name>A0ABP9F1J2_9GAMM</name>
<keyword evidence="1" id="KW-0645">Protease</keyword>
<accession>A0ABP9F1J2</accession>
<comment type="similarity">
    <text evidence="1">Belongs to the peptidase M81 family.</text>
</comment>
<dbReference type="Pfam" id="PF07364">
    <property type="entry name" value="DUF1485"/>
    <property type="match status" value="1"/>
</dbReference>
<comment type="cofactor">
    <cofactor evidence="1">
        <name>Zn(2+)</name>
        <dbReference type="ChEBI" id="CHEBI:29105"/>
    </cofactor>
    <text evidence="1">Binds 1 zinc ion per subunit.</text>
</comment>
<dbReference type="Pfam" id="PF07171">
    <property type="entry name" value="MlrC_C"/>
    <property type="match status" value="1"/>
</dbReference>
<comment type="function">
    <text evidence="1">Involved in peptidolytic degradation of cyclic heptapeptide hepatotoxin microcystin (MC).</text>
</comment>
<keyword evidence="1" id="KW-0378">Hydrolase</keyword>
<keyword evidence="1" id="KW-0479">Metal-binding</keyword>
<reference evidence="5" key="1">
    <citation type="journal article" date="2019" name="Int. J. Syst. Evol. Microbiol.">
        <title>The Global Catalogue of Microorganisms (GCM) 10K type strain sequencing project: providing services to taxonomists for standard genome sequencing and annotation.</title>
        <authorList>
            <consortium name="The Broad Institute Genomics Platform"/>
            <consortium name="The Broad Institute Genome Sequencing Center for Infectious Disease"/>
            <person name="Wu L."/>
            <person name="Ma J."/>
        </authorList>
    </citation>
    <scope>NUCLEOTIDE SEQUENCE [LARGE SCALE GENOMIC DNA]</scope>
    <source>
        <strain evidence="5">JCM 18401</strain>
    </source>
</reference>
<comment type="caution">
    <text evidence="4">The sequence shown here is derived from an EMBL/GenBank/DDBJ whole genome shotgun (WGS) entry which is preliminary data.</text>
</comment>
<organism evidence="4 5">
    <name type="scientific">Ferrimonas pelagia</name>
    <dbReference type="NCBI Taxonomy" id="1177826"/>
    <lineage>
        <taxon>Bacteria</taxon>
        <taxon>Pseudomonadati</taxon>
        <taxon>Pseudomonadota</taxon>
        <taxon>Gammaproteobacteria</taxon>
        <taxon>Alteromonadales</taxon>
        <taxon>Ferrimonadaceae</taxon>
        <taxon>Ferrimonas</taxon>
    </lineage>
</organism>
<feature type="domain" description="Microcystin LR degradation protein MlrC N-terminal" evidence="3">
    <location>
        <begin position="3"/>
        <end position="291"/>
    </location>
</feature>
<dbReference type="PIRSF" id="PIRSF012702">
    <property type="entry name" value="UCP012702"/>
    <property type="match status" value="1"/>
</dbReference>
<proteinExistence type="inferred from homology"/>
<dbReference type="RefSeq" id="WP_345335386.1">
    <property type="nucleotide sequence ID" value="NZ_BAABJZ010000072.1"/>
</dbReference>
<keyword evidence="1" id="KW-0482">Metalloprotease</keyword>
<evidence type="ECO:0000313" key="5">
    <source>
        <dbReference type="Proteomes" id="UP001499988"/>
    </source>
</evidence>